<evidence type="ECO:0000256" key="6">
    <source>
        <dbReference type="SAM" id="MobiDB-lite"/>
    </source>
</evidence>
<dbReference type="GO" id="GO:0016020">
    <property type="term" value="C:membrane"/>
    <property type="evidence" value="ECO:0007669"/>
    <property type="project" value="UniProtKB-SubCell"/>
</dbReference>
<feature type="compositionally biased region" description="Low complexity" evidence="6">
    <location>
        <begin position="49"/>
        <end position="70"/>
    </location>
</feature>
<feature type="region of interest" description="Disordered" evidence="6">
    <location>
        <begin position="1"/>
        <end position="72"/>
    </location>
</feature>
<feature type="compositionally biased region" description="Low complexity" evidence="6">
    <location>
        <begin position="12"/>
        <end position="42"/>
    </location>
</feature>
<evidence type="ECO:0000313" key="8">
    <source>
        <dbReference type="Ensembl" id="ENSMMOP00000016622.1"/>
    </source>
</evidence>
<dbReference type="STRING" id="94237.ENSMMOP00000016622"/>
<keyword evidence="5 7" id="KW-0472">Membrane</keyword>
<reference evidence="8" key="1">
    <citation type="submission" date="2025-08" db="UniProtKB">
        <authorList>
            <consortium name="Ensembl"/>
        </authorList>
    </citation>
    <scope>IDENTIFICATION</scope>
</reference>
<dbReference type="Proteomes" id="UP000261620">
    <property type="component" value="Unplaced"/>
</dbReference>
<evidence type="ECO:0000256" key="1">
    <source>
        <dbReference type="ARBA" id="ARBA00004370"/>
    </source>
</evidence>
<keyword evidence="4 7" id="KW-1133">Transmembrane helix</keyword>
<dbReference type="InterPro" id="IPR051423">
    <property type="entry name" value="CD225/Dispanin"/>
</dbReference>
<dbReference type="InterPro" id="IPR007593">
    <property type="entry name" value="CD225/Dispanin_fam"/>
</dbReference>
<accession>A0A3Q3WVX0</accession>
<keyword evidence="9" id="KW-1185">Reference proteome</keyword>
<dbReference type="Pfam" id="PF04505">
    <property type="entry name" value="CD225"/>
    <property type="match status" value="1"/>
</dbReference>
<evidence type="ECO:0000256" key="5">
    <source>
        <dbReference type="ARBA" id="ARBA00023136"/>
    </source>
</evidence>
<feature type="transmembrane region" description="Helical" evidence="7">
    <location>
        <begin position="91"/>
        <end position="115"/>
    </location>
</feature>
<dbReference type="PANTHER" id="PTHR14948">
    <property type="entry name" value="NG5"/>
    <property type="match status" value="1"/>
</dbReference>
<dbReference type="Ensembl" id="ENSMMOT00000016898.1">
    <property type="protein sequence ID" value="ENSMMOP00000016622.1"/>
    <property type="gene ID" value="ENSMMOG00000012664.1"/>
</dbReference>
<organism evidence="8 9">
    <name type="scientific">Mola mola</name>
    <name type="common">Ocean sunfish</name>
    <name type="synonym">Tetraodon mola</name>
    <dbReference type="NCBI Taxonomy" id="94237"/>
    <lineage>
        <taxon>Eukaryota</taxon>
        <taxon>Metazoa</taxon>
        <taxon>Chordata</taxon>
        <taxon>Craniata</taxon>
        <taxon>Vertebrata</taxon>
        <taxon>Euteleostomi</taxon>
        <taxon>Actinopterygii</taxon>
        <taxon>Neopterygii</taxon>
        <taxon>Teleostei</taxon>
        <taxon>Neoteleostei</taxon>
        <taxon>Acanthomorphata</taxon>
        <taxon>Eupercaria</taxon>
        <taxon>Tetraodontiformes</taxon>
        <taxon>Molidae</taxon>
        <taxon>Mola</taxon>
    </lineage>
</organism>
<feature type="transmembrane region" description="Helical" evidence="7">
    <location>
        <begin position="136"/>
        <end position="159"/>
    </location>
</feature>
<dbReference type="OMA" id="WPITIVA"/>
<comment type="subcellular location">
    <subcellularLocation>
        <location evidence="1">Membrane</location>
    </subcellularLocation>
</comment>
<evidence type="ECO:0000256" key="4">
    <source>
        <dbReference type="ARBA" id="ARBA00022989"/>
    </source>
</evidence>
<evidence type="ECO:0008006" key="10">
    <source>
        <dbReference type="Google" id="ProtNLM"/>
    </source>
</evidence>
<protein>
    <recommendedName>
        <fullName evidence="10">Proline-rich transmembrane protein 2</fullName>
    </recommendedName>
</protein>
<evidence type="ECO:0000256" key="2">
    <source>
        <dbReference type="ARBA" id="ARBA00006843"/>
    </source>
</evidence>
<name>A0A3Q3WVX0_MOLML</name>
<comment type="similarity">
    <text evidence="2">Belongs to the CD225/Dispanin family.</text>
</comment>
<reference evidence="8" key="2">
    <citation type="submission" date="2025-09" db="UniProtKB">
        <authorList>
            <consortium name="Ensembl"/>
        </authorList>
    </citation>
    <scope>IDENTIFICATION</scope>
</reference>
<evidence type="ECO:0000256" key="3">
    <source>
        <dbReference type="ARBA" id="ARBA00022692"/>
    </source>
</evidence>
<evidence type="ECO:0000313" key="9">
    <source>
        <dbReference type="Proteomes" id="UP000261620"/>
    </source>
</evidence>
<keyword evidence="3 7" id="KW-0812">Transmembrane</keyword>
<dbReference type="AlphaFoldDB" id="A0A3Q3WVX0"/>
<sequence length="195" mass="20595">HKVLRVSEFSRSAQSQGSLSSPGPPSLGILSADSSPTASSVSLKLAANGRPRLGSRSGSLGAGSPRPSLSRQPSARLDIEAAVDGSKPRDYLILAVLSCFCPLWPINIVGLAFSLMSRNSLQQGNMDGARRLGRNAMILSIVSILGGIAIITATLVFNWGCKSRLADSSYRFSFFMSSIQFLNPNLRTIAEAALA</sequence>
<proteinExistence type="inferred from homology"/>
<dbReference type="PANTHER" id="PTHR14948:SF20">
    <property type="entry name" value="PROLINE-RICH TRANSMEMBRANE PROTEIN 2"/>
    <property type="match status" value="1"/>
</dbReference>
<evidence type="ECO:0000256" key="7">
    <source>
        <dbReference type="SAM" id="Phobius"/>
    </source>
</evidence>